<keyword evidence="9" id="KW-0472">Membrane</keyword>
<dbReference type="PANTHER" id="PTHR45752">
    <property type="entry name" value="LEUCINE-RICH REPEAT-CONTAINING"/>
    <property type="match status" value="1"/>
</dbReference>
<dbReference type="InterPro" id="IPR025875">
    <property type="entry name" value="Leu-rich_rpt_4"/>
</dbReference>
<evidence type="ECO:0000256" key="9">
    <source>
        <dbReference type="SAM" id="Phobius"/>
    </source>
</evidence>
<protein>
    <recommendedName>
        <fullName evidence="4">Leucine-rich repeat protein soc-2 homolog</fullName>
    </recommendedName>
    <alternativeName>
        <fullName evidence="8">Protein soc-2 homolog</fullName>
    </alternativeName>
    <alternativeName>
        <fullName evidence="6 7">protein Sur-8 homolog</fullName>
    </alternativeName>
</protein>
<organism evidence="10">
    <name type="scientific">Timema monikensis</name>
    <dbReference type="NCBI Taxonomy" id="170555"/>
    <lineage>
        <taxon>Eukaryota</taxon>
        <taxon>Metazoa</taxon>
        <taxon>Ecdysozoa</taxon>
        <taxon>Arthropoda</taxon>
        <taxon>Hexapoda</taxon>
        <taxon>Insecta</taxon>
        <taxon>Pterygota</taxon>
        <taxon>Neoptera</taxon>
        <taxon>Polyneoptera</taxon>
        <taxon>Phasmatodea</taxon>
        <taxon>Timematodea</taxon>
        <taxon>Timematoidea</taxon>
        <taxon>Timematidae</taxon>
        <taxon>Timema</taxon>
    </lineage>
</organism>
<dbReference type="InterPro" id="IPR001611">
    <property type="entry name" value="Leu-rich_rpt"/>
</dbReference>
<feature type="transmembrane region" description="Helical" evidence="9">
    <location>
        <begin position="21"/>
        <end position="44"/>
    </location>
</feature>
<reference evidence="10" key="1">
    <citation type="submission" date="2020-11" db="EMBL/GenBank/DDBJ databases">
        <authorList>
            <person name="Tran Van P."/>
        </authorList>
    </citation>
    <scope>NUCLEOTIDE SEQUENCE</scope>
</reference>
<evidence type="ECO:0000256" key="5">
    <source>
        <dbReference type="ARBA" id="ARBA00025612"/>
    </source>
</evidence>
<dbReference type="PANTHER" id="PTHR45752:SF187">
    <property type="entry name" value="LEUCINE-RICH REPEAT AND IQ DOMAIN-CONTAINING PROTEIN 4"/>
    <property type="match status" value="1"/>
</dbReference>
<dbReference type="EMBL" id="OB794747">
    <property type="protein sequence ID" value="CAD7430996.1"/>
    <property type="molecule type" value="Genomic_DNA"/>
</dbReference>
<keyword evidence="2" id="KW-0677">Repeat</keyword>
<dbReference type="SMART" id="SM00369">
    <property type="entry name" value="LRR_TYP"/>
    <property type="match status" value="1"/>
</dbReference>
<dbReference type="InterPro" id="IPR050715">
    <property type="entry name" value="LRR-SigEffector_domain"/>
</dbReference>
<dbReference type="Pfam" id="PF12799">
    <property type="entry name" value="LRR_4"/>
    <property type="match status" value="1"/>
</dbReference>
<evidence type="ECO:0000256" key="3">
    <source>
        <dbReference type="ARBA" id="ARBA00023786"/>
    </source>
</evidence>
<evidence type="ECO:0000313" key="10">
    <source>
        <dbReference type="EMBL" id="CAD7430996.1"/>
    </source>
</evidence>
<comment type="function">
    <text evidence="5">Acts as a Ras effector and participates in MAPK pathway activation. Probably acts as a regulatory subunit of protein phosphatase that specifically dephosphorylates Raf kinase and stimulate Raf activity at specialized signaling complexes upon Ras activation.</text>
</comment>
<dbReference type="SUPFAM" id="SSF52075">
    <property type="entry name" value="Outer arm dynein light chain 1"/>
    <property type="match status" value="1"/>
</dbReference>
<evidence type="ECO:0000256" key="1">
    <source>
        <dbReference type="ARBA" id="ARBA00022614"/>
    </source>
</evidence>
<evidence type="ECO:0000256" key="6">
    <source>
        <dbReference type="ARBA" id="ARBA00029588"/>
    </source>
</evidence>
<evidence type="ECO:0000256" key="4">
    <source>
        <dbReference type="ARBA" id="ARBA00023904"/>
    </source>
</evidence>
<keyword evidence="9" id="KW-0812">Transmembrane</keyword>
<dbReference type="InterPro" id="IPR003591">
    <property type="entry name" value="Leu-rich_rpt_typical-subtyp"/>
</dbReference>
<evidence type="ECO:0000256" key="2">
    <source>
        <dbReference type="ARBA" id="ARBA00022737"/>
    </source>
</evidence>
<dbReference type="AlphaFoldDB" id="A0A7R9EE75"/>
<dbReference type="InterPro" id="IPR032675">
    <property type="entry name" value="LRR_dom_sf"/>
</dbReference>
<dbReference type="Gene3D" id="3.80.10.10">
    <property type="entry name" value="Ribonuclease Inhibitor"/>
    <property type="match status" value="1"/>
</dbReference>
<evidence type="ECO:0000256" key="7">
    <source>
        <dbReference type="ARBA" id="ARBA00029998"/>
    </source>
</evidence>
<comment type="similarity">
    <text evidence="3">Belongs to the SHOC2 family.</text>
</comment>
<proteinExistence type="inferred from homology"/>
<evidence type="ECO:0000256" key="8">
    <source>
        <dbReference type="ARBA" id="ARBA00032455"/>
    </source>
</evidence>
<name>A0A7R9EE75_9NEOP</name>
<dbReference type="PROSITE" id="PS51450">
    <property type="entry name" value="LRR"/>
    <property type="match status" value="1"/>
</dbReference>
<keyword evidence="9" id="KW-1133">Transmembrane helix</keyword>
<sequence>MDDLWLTLQRNIFQLDTILNLYNVAVILVGVVVLLVVTYLWLWWVCDIHHRFLKQGIENKIKISKIKSRDKAKIEVQKLSEVYVLAELEKKLHPIEREREKEAKLLNSDIKRKAKAKLKSRLKQLARVKKQGRIEQEAKELLKIKAELRTRIRTRQIDKDIQTENEYGLLLQPTKLRFTKAKTTTSTLVCYHIVNRMKCAGKLEINKLKTITYSASARSHGNNGAPCICVRIVSLSARQLHAVVSATNSIDQIVEHGASKVFAAMRPTPFYMIETLDTILAPNSIKETIQNSDSYTGIQRSLLELTDYINKRLAFTARGYPEHIVKSQIKSNQEPMKKQPSNDILLIIRAHGGGVERSAPLESHAGVSRKYEASERVMGGVPLLPSPPSCYGDGLDAGVGGERTNPTLSQSITYTYKTKFESEKLLKITASRNDRYVLGVRGRCTRTQRRRGPNYQHYITSCRGEQWRTINSISQTRFDERLLRLSKLQELNLSHNKLTSLPEALGMMPCLKILHLENNCLGENIFDWRWMNGSHIAKTLRLLDLSDNKFSSLVSSVIILVPLCLSVRYQLNSKEGTSIHYSPELIPMVLIDYLNDPKFCVCNTPCFKTYFKTQMGISLEKIASSIQKCNESIHAVPVDVRESTAAARDIVALISLMLMPERATYRWCWKMAVWDLVGPGTSGNPKQDSTSCYVCI</sequence>
<gene>
    <name evidence="10" type="ORF">TMSB3V08_LOCUS7743</name>
</gene>
<keyword evidence="1" id="KW-0433">Leucine-rich repeat</keyword>
<accession>A0A7R9EE75</accession>